<keyword evidence="3 5" id="KW-0347">Helicase</keyword>
<accession>A0A377AGY9</accession>
<evidence type="ECO:0000259" key="6">
    <source>
        <dbReference type="PROSITE" id="PS51198"/>
    </source>
</evidence>
<keyword evidence="7" id="KW-0540">Nuclease</keyword>
<dbReference type="AlphaFoldDB" id="A0A377AGY9"/>
<dbReference type="PROSITE" id="PS51198">
    <property type="entry name" value="UVRD_HELICASE_ATP_BIND"/>
    <property type="match status" value="1"/>
</dbReference>
<organism evidence="7 8">
    <name type="scientific">Escherichia coli</name>
    <dbReference type="NCBI Taxonomy" id="562"/>
    <lineage>
        <taxon>Bacteria</taxon>
        <taxon>Pseudomonadati</taxon>
        <taxon>Pseudomonadota</taxon>
        <taxon>Gammaproteobacteria</taxon>
        <taxon>Enterobacterales</taxon>
        <taxon>Enterobacteriaceae</taxon>
        <taxon>Escherichia</taxon>
    </lineage>
</organism>
<dbReference type="EMBL" id="UGEB01000001">
    <property type="protein sequence ID" value="STL07285.1"/>
    <property type="molecule type" value="Genomic_DNA"/>
</dbReference>
<dbReference type="Gene3D" id="3.40.50.300">
    <property type="entry name" value="P-loop containing nucleotide triphosphate hydrolases"/>
    <property type="match status" value="1"/>
</dbReference>
<dbReference type="PANTHER" id="PTHR11070:SF23">
    <property type="entry name" value="RECBCD ENZYME SUBUNIT RECB"/>
    <property type="match status" value="1"/>
</dbReference>
<evidence type="ECO:0000256" key="3">
    <source>
        <dbReference type="ARBA" id="ARBA00022806"/>
    </source>
</evidence>
<keyword evidence="7" id="KW-0269">Exonuclease</keyword>
<dbReference type="InterPro" id="IPR014016">
    <property type="entry name" value="UvrD-like_ATP-bd"/>
</dbReference>
<dbReference type="GO" id="GO:0005829">
    <property type="term" value="C:cytosol"/>
    <property type="evidence" value="ECO:0007669"/>
    <property type="project" value="TreeGrafter"/>
</dbReference>
<name>A0A377AGY9_ECOLX</name>
<dbReference type="SUPFAM" id="SSF52540">
    <property type="entry name" value="P-loop containing nucleoside triphosphate hydrolases"/>
    <property type="match status" value="1"/>
</dbReference>
<protein>
    <submittedName>
        <fullName evidence="7">Exonuclease V subunit beta</fullName>
        <ecNumber evidence="7">3.1.11.5</ecNumber>
    </submittedName>
</protein>
<dbReference type="EC" id="3.1.11.5" evidence="7"/>
<gene>
    <name evidence="7" type="primary">recB_1</name>
    <name evidence="7" type="ORF">NCTC8179_06608</name>
</gene>
<dbReference type="GO" id="GO:0005524">
    <property type="term" value="F:ATP binding"/>
    <property type="evidence" value="ECO:0007669"/>
    <property type="project" value="UniProtKB-UniRule"/>
</dbReference>
<feature type="binding site" evidence="5">
    <location>
        <begin position="23"/>
        <end position="30"/>
    </location>
    <ligand>
        <name>ATP</name>
        <dbReference type="ChEBI" id="CHEBI:30616"/>
    </ligand>
</feature>
<evidence type="ECO:0000256" key="5">
    <source>
        <dbReference type="PROSITE-ProRule" id="PRU00560"/>
    </source>
</evidence>
<dbReference type="InterPro" id="IPR027417">
    <property type="entry name" value="P-loop_NTPase"/>
</dbReference>
<proteinExistence type="predicted"/>
<dbReference type="PANTHER" id="PTHR11070">
    <property type="entry name" value="UVRD / RECB / PCRA DNA HELICASE FAMILY MEMBER"/>
    <property type="match status" value="1"/>
</dbReference>
<keyword evidence="4 5" id="KW-0067">ATP-binding</keyword>
<dbReference type="Gene3D" id="1.10.3170.10">
    <property type="entry name" value="Recbcd, chain B, domain 2"/>
    <property type="match status" value="1"/>
</dbReference>
<feature type="domain" description="UvrD-like helicase ATP-binding" evidence="6">
    <location>
        <begin position="2"/>
        <end position="354"/>
    </location>
</feature>
<evidence type="ECO:0000313" key="8">
    <source>
        <dbReference type="Proteomes" id="UP000255543"/>
    </source>
</evidence>
<dbReference type="Proteomes" id="UP000255543">
    <property type="component" value="Unassembled WGS sequence"/>
</dbReference>
<dbReference type="GO" id="GO:0043138">
    <property type="term" value="F:3'-5' DNA helicase activity"/>
    <property type="evidence" value="ECO:0007669"/>
    <property type="project" value="TreeGrafter"/>
</dbReference>
<evidence type="ECO:0000256" key="4">
    <source>
        <dbReference type="ARBA" id="ARBA00022840"/>
    </source>
</evidence>
<keyword evidence="2 5" id="KW-0378">Hydrolase</keyword>
<keyword evidence="1 5" id="KW-0547">Nucleotide-binding</keyword>
<dbReference type="Pfam" id="PF00580">
    <property type="entry name" value="UvrD-helicase"/>
    <property type="match status" value="1"/>
</dbReference>
<reference evidence="7 8" key="1">
    <citation type="submission" date="2018-06" db="EMBL/GenBank/DDBJ databases">
        <authorList>
            <consortium name="Pathogen Informatics"/>
            <person name="Doyle S."/>
        </authorList>
    </citation>
    <scope>NUCLEOTIDE SEQUENCE [LARGE SCALE GENOMIC DNA]</scope>
    <source>
        <strain evidence="7 8">NCTC8179</strain>
    </source>
</reference>
<dbReference type="GO" id="GO:0003677">
    <property type="term" value="F:DNA binding"/>
    <property type="evidence" value="ECO:0007669"/>
    <property type="project" value="InterPro"/>
</dbReference>
<dbReference type="GO" id="GO:0000725">
    <property type="term" value="P:recombinational repair"/>
    <property type="evidence" value="ECO:0007669"/>
    <property type="project" value="TreeGrafter"/>
</dbReference>
<evidence type="ECO:0000313" key="7">
    <source>
        <dbReference type="EMBL" id="STL07285.1"/>
    </source>
</evidence>
<dbReference type="InterPro" id="IPR000212">
    <property type="entry name" value="DNA_helicase_UvrD/REP"/>
</dbReference>
<dbReference type="GO" id="GO:0008854">
    <property type="term" value="F:exodeoxyribonuclease V activity"/>
    <property type="evidence" value="ECO:0007669"/>
    <property type="project" value="UniProtKB-EC"/>
</dbReference>
<evidence type="ECO:0000256" key="1">
    <source>
        <dbReference type="ARBA" id="ARBA00022741"/>
    </source>
</evidence>
<sequence length="354" mass="40800">MSDVAETLDPLRLPLQGERLIEASAGTGKTFTIAALYLRLLLGLGGSAAFPRPLTVEELLVVTFTEAATAELRGRIRSNIHELRIACLRETTDNPLYERLLEEIDDKAQAAQWLLLAERQMDEAAVFTIHGFCQRMLNLNAFESGMLFEQQLIEDESLLRYQACADFWRRHCYPLPREIARSSLKPGKGRRRCCAILIVICKAKRRLSKHRRPMMKRWLPATRKLWRVLATVKQQWRDAVGELDALIESSGIDRRKFNRSNQAKWIDKISAWAEEETNSYQLPESLEKFSQRFLEDRTESRGETPRHPLFEAIDQLLAEPLSIRDLVITRALAEIRETVAREKRRRGELGLMTC</sequence>
<evidence type="ECO:0000256" key="2">
    <source>
        <dbReference type="ARBA" id="ARBA00022801"/>
    </source>
</evidence>
<dbReference type="GO" id="GO:0009338">
    <property type="term" value="C:exodeoxyribonuclease V complex"/>
    <property type="evidence" value="ECO:0007669"/>
    <property type="project" value="TreeGrafter"/>
</dbReference>